<reference evidence="1 2" key="1">
    <citation type="journal article" date="2020" name="ISME J.">
        <title>Comparative genomics reveals insights into cyanobacterial evolution and habitat adaptation.</title>
        <authorList>
            <person name="Chen M.Y."/>
            <person name="Teng W.K."/>
            <person name="Zhao L."/>
            <person name="Hu C.X."/>
            <person name="Zhou Y.K."/>
            <person name="Han B.P."/>
            <person name="Song L.R."/>
            <person name="Shu W.S."/>
        </authorList>
    </citation>
    <scope>NUCLEOTIDE SEQUENCE [LARGE SCALE GENOMIC DNA]</scope>
    <source>
        <strain evidence="1 2">FACHB-252</strain>
    </source>
</reference>
<accession>A0ABR8H5F6</accession>
<organism evidence="1 2">
    <name type="scientific">Nostoc punctiforme FACHB-252</name>
    <dbReference type="NCBI Taxonomy" id="1357509"/>
    <lineage>
        <taxon>Bacteria</taxon>
        <taxon>Bacillati</taxon>
        <taxon>Cyanobacteriota</taxon>
        <taxon>Cyanophyceae</taxon>
        <taxon>Nostocales</taxon>
        <taxon>Nostocaceae</taxon>
        <taxon>Nostoc</taxon>
    </lineage>
</organism>
<dbReference type="RefSeq" id="WP_190948442.1">
    <property type="nucleotide sequence ID" value="NZ_JACJTC010000003.1"/>
</dbReference>
<evidence type="ECO:0000313" key="1">
    <source>
        <dbReference type="EMBL" id="MBD2610445.1"/>
    </source>
</evidence>
<protein>
    <submittedName>
        <fullName evidence="1">Uncharacterized protein</fullName>
    </submittedName>
</protein>
<dbReference type="EMBL" id="JACJTC010000003">
    <property type="protein sequence ID" value="MBD2610445.1"/>
    <property type="molecule type" value="Genomic_DNA"/>
</dbReference>
<gene>
    <name evidence="1" type="ORF">H6G94_04005</name>
</gene>
<dbReference type="Proteomes" id="UP000606396">
    <property type="component" value="Unassembled WGS sequence"/>
</dbReference>
<evidence type="ECO:0000313" key="2">
    <source>
        <dbReference type="Proteomes" id="UP000606396"/>
    </source>
</evidence>
<proteinExistence type="predicted"/>
<comment type="caution">
    <text evidence="1">The sequence shown here is derived from an EMBL/GenBank/DDBJ whole genome shotgun (WGS) entry which is preliminary data.</text>
</comment>
<keyword evidence="2" id="KW-1185">Reference proteome</keyword>
<name>A0ABR8H5F6_NOSPU</name>
<sequence length="57" mass="6512">MKTALMQIWRSSIGSKLKLPLIIFNWSVRAASRREATLLVYFSLPTGARPLETHIKL</sequence>